<dbReference type="InterPro" id="IPR001525">
    <property type="entry name" value="C5_MeTfrase"/>
</dbReference>
<feature type="domain" description="RNase H type-1" evidence="6">
    <location>
        <begin position="2396"/>
        <end position="2557"/>
    </location>
</feature>
<dbReference type="InterPro" id="IPR036397">
    <property type="entry name" value="RNaseH_sf"/>
</dbReference>
<feature type="coiled-coil region" evidence="3">
    <location>
        <begin position="1217"/>
        <end position="1244"/>
    </location>
</feature>
<gene>
    <name evidence="7" type="ORF">C1SCF055_LOCUS15825</name>
</gene>
<reference evidence="8" key="2">
    <citation type="submission" date="2024-04" db="EMBL/GenBank/DDBJ databases">
        <authorList>
            <person name="Chen Y."/>
            <person name="Shah S."/>
            <person name="Dougan E. K."/>
            <person name="Thang M."/>
            <person name="Chan C."/>
        </authorList>
    </citation>
    <scope>NUCLEOTIDE SEQUENCE [LARGE SCALE GENOMIC DNA]</scope>
</reference>
<feature type="compositionally biased region" description="Basic residues" evidence="4">
    <location>
        <begin position="794"/>
        <end position="805"/>
    </location>
</feature>
<dbReference type="InterPro" id="IPR036691">
    <property type="entry name" value="Endo/exonu/phosph_ase_sf"/>
</dbReference>
<proteinExistence type="predicted"/>
<dbReference type="OrthoDB" id="423732at2759"/>
<dbReference type="Gene3D" id="3.60.10.10">
    <property type="entry name" value="Endonuclease/exonuclease/phosphatase"/>
    <property type="match status" value="1"/>
</dbReference>
<dbReference type="InterPro" id="IPR002156">
    <property type="entry name" value="RNaseH_domain"/>
</dbReference>
<evidence type="ECO:0000313" key="7">
    <source>
        <dbReference type="EMBL" id="CAI3988696.1"/>
    </source>
</evidence>
<dbReference type="PANTHER" id="PTHR19446">
    <property type="entry name" value="REVERSE TRANSCRIPTASES"/>
    <property type="match status" value="1"/>
</dbReference>
<dbReference type="GO" id="GO:0004523">
    <property type="term" value="F:RNA-DNA hybrid ribonuclease activity"/>
    <property type="evidence" value="ECO:0007669"/>
    <property type="project" value="InterPro"/>
</dbReference>
<evidence type="ECO:0000259" key="6">
    <source>
        <dbReference type="PROSITE" id="PS50879"/>
    </source>
</evidence>
<dbReference type="Gene3D" id="3.30.420.10">
    <property type="entry name" value="Ribonuclease H-like superfamily/Ribonuclease H"/>
    <property type="match status" value="1"/>
</dbReference>
<evidence type="ECO:0000256" key="4">
    <source>
        <dbReference type="SAM" id="MobiDB-lite"/>
    </source>
</evidence>
<evidence type="ECO:0000259" key="5">
    <source>
        <dbReference type="PROSITE" id="PS50878"/>
    </source>
</evidence>
<dbReference type="GO" id="GO:0008168">
    <property type="term" value="F:methyltransferase activity"/>
    <property type="evidence" value="ECO:0007669"/>
    <property type="project" value="UniProtKB-KW"/>
</dbReference>
<dbReference type="SUPFAM" id="SSF56219">
    <property type="entry name" value="DNase I-like"/>
    <property type="match status" value="1"/>
</dbReference>
<dbReference type="Pfam" id="PF00078">
    <property type="entry name" value="RVT_1"/>
    <property type="match status" value="1"/>
</dbReference>
<dbReference type="Gene3D" id="3.40.50.150">
    <property type="entry name" value="Vaccinia Virus protein VP39"/>
    <property type="match status" value="1"/>
</dbReference>
<dbReference type="EMBL" id="CAMXCT020001291">
    <property type="protein sequence ID" value="CAL1142071.1"/>
    <property type="molecule type" value="Genomic_DNA"/>
</dbReference>
<feature type="region of interest" description="Disordered" evidence="4">
    <location>
        <begin position="789"/>
        <end position="811"/>
    </location>
</feature>
<evidence type="ECO:0000256" key="1">
    <source>
        <dbReference type="ARBA" id="ARBA00022603"/>
    </source>
</evidence>
<dbReference type="SUPFAM" id="SSF53335">
    <property type="entry name" value="S-adenosyl-L-methionine-dependent methyltransferases"/>
    <property type="match status" value="1"/>
</dbReference>
<dbReference type="EMBL" id="CAMXCT010001291">
    <property type="protein sequence ID" value="CAI3988696.1"/>
    <property type="molecule type" value="Genomic_DNA"/>
</dbReference>
<comment type="caution">
    <text evidence="7">The sequence shown here is derived from an EMBL/GenBank/DDBJ whole genome shotgun (WGS) entry which is preliminary data.</text>
</comment>
<evidence type="ECO:0000256" key="3">
    <source>
        <dbReference type="SAM" id="Coils"/>
    </source>
</evidence>
<feature type="non-terminal residue" evidence="7">
    <location>
        <position position="2776"/>
    </location>
</feature>
<dbReference type="Proteomes" id="UP001152797">
    <property type="component" value="Unassembled WGS sequence"/>
</dbReference>
<dbReference type="PROSITE" id="PS50879">
    <property type="entry name" value="RNASE_H_1"/>
    <property type="match status" value="1"/>
</dbReference>
<organism evidence="7">
    <name type="scientific">Cladocopium goreaui</name>
    <dbReference type="NCBI Taxonomy" id="2562237"/>
    <lineage>
        <taxon>Eukaryota</taxon>
        <taxon>Sar</taxon>
        <taxon>Alveolata</taxon>
        <taxon>Dinophyceae</taxon>
        <taxon>Suessiales</taxon>
        <taxon>Symbiodiniaceae</taxon>
        <taxon>Cladocopium</taxon>
    </lineage>
</organism>
<dbReference type="Pfam" id="PF00145">
    <property type="entry name" value="DNA_methylase"/>
    <property type="match status" value="1"/>
</dbReference>
<evidence type="ECO:0000256" key="2">
    <source>
        <dbReference type="ARBA" id="ARBA00022679"/>
    </source>
</evidence>
<reference evidence="7" key="1">
    <citation type="submission" date="2022-10" db="EMBL/GenBank/DDBJ databases">
        <authorList>
            <person name="Chen Y."/>
            <person name="Dougan E. K."/>
            <person name="Chan C."/>
            <person name="Rhodes N."/>
            <person name="Thang M."/>
        </authorList>
    </citation>
    <scope>NUCLEOTIDE SEQUENCE</scope>
</reference>
<dbReference type="SUPFAM" id="SSF53098">
    <property type="entry name" value="Ribonuclease H-like"/>
    <property type="match status" value="1"/>
</dbReference>
<dbReference type="InterPro" id="IPR000477">
    <property type="entry name" value="RT_dom"/>
</dbReference>
<feature type="non-terminal residue" evidence="7">
    <location>
        <position position="1"/>
    </location>
</feature>
<evidence type="ECO:0000313" key="9">
    <source>
        <dbReference type="Proteomes" id="UP001152797"/>
    </source>
</evidence>
<dbReference type="InterPro" id="IPR012337">
    <property type="entry name" value="RNaseH-like_sf"/>
</dbReference>
<keyword evidence="3" id="KW-0175">Coiled coil</keyword>
<accession>A0A9P1CC07</accession>
<name>A0A9P1CC07_9DINO</name>
<dbReference type="GO" id="GO:0003676">
    <property type="term" value="F:nucleic acid binding"/>
    <property type="evidence" value="ECO:0007669"/>
    <property type="project" value="InterPro"/>
</dbReference>
<dbReference type="InterPro" id="IPR029063">
    <property type="entry name" value="SAM-dependent_MTases_sf"/>
</dbReference>
<sequence>VWISGVIPEAPVVAGVELLVTSVQPICLAVDSQSVLVPVSLCSPDALSRVVDLCCGMGGFSSTASRLGFSVQAGVDQNGIWQSLFGTLHPGATFVCGDLADPSVVQKLMQQDLFHAVVCAGIACQPHSVLGDRRGMEDPRSASLPKSLLIGWLLQSAALILECTPEILRDAAAQEIIRQFAVDTGFRVSQAIVKLGNVWCTRRDRWIAVLTAPVVSPCELLDLPMDSDIRVVADLIPEFQLWHQYDQNQLVLNLYELSKYYQFAAGGMEAIWLKPHEKLPTLLHSAGNQLYTCACGCRAALSDKRLSQRGLIGTLLKLGTSQVHMHVCMEHARYLHPIEMWALMGGMPNISMGHNLRLAMSGVGQAVAPIMGLWIFAQVKRCLDLTPELPNPCEPSKVLQTYMHEVVACCCTMWPLPVAPTAVEPTDVDDPIEDASMTCVVTRPLTDEPDVATGLSPGTTGSQLLQAEANLGLLVDDCLVRIDGLAVDPNLPIPGGSLVAIVPASWTPDQLRAQPHLPCCLDSAEQDLLGMQGPVWGDDEIMHGLLQVAVLTESDQRVHVWDPLLVTGLVQHDQPATWKELVSVLGPVATVISAVLLGNHWIPLVWRVDMVGVVLHSLSVSPDFESTLDGLSRVIGLVRGGAQGVWKAHSIGFLPAGHCGALCLSFVRHLLWGHNMVADPLALEEFAHKIRFEFGDGLPDPCQRPRLAGLGLSLSNRLAVLLTQHGVSEVESAQRASAVLKALGEEGVSRALDAANPWRELKWLANQLRPPYMLIKPSELQMQVSKRQADRPIGHKKHKQAKGKGKGVPPGASVDPSLLRLEHGIFQSDNGQGLSQLPLPQIGPNAAGVAVVSAACVEPYLKAPNPLSTGPLAFFVVDAEGPLPTSFPVTAERVPLVCAANGEPLLVDGLLFQLGVIRVQRAPVQQGCEVLSIPTCVVKAMVFRDETGEDWQTVVAHPLQHIFEKIPPMQACGDPECPGCEAWHKSPQAPMDSPVLELWGKQWLRMDFSHCPPEKADMFTAHIRLPEHLQLQVQHFSGHSGVYLEPKALDGRKPSPDFQVVWIPKLDASQLLLQRQTIPNVVGMARLGAKVGLRCRTEHAAEVFAKLKPGHTFLPPGKRQTFLVGPFPFGTLQASVAKALQSAGWTAKPVQAVPAKSHVQGLMLTIQKHDPWAKAASKLPQKPQTFQIGNPLEDMTQKVVAEVLAQLPKPGMEVDDDVNVDRRVSQLESQVQDLQNQAQSLAKTTLQNAQDTAANFQDLRTQVHQQDQQFEQAVATQAHTIQTFQDAFQEQFRQQEHPDPVGFGFPRILEGFLFCCRWLECLPWGPLGPRGLSLFCLESTVSAFSTGRGHVTWRLVALGLGVTLVVWPLSDVLHWCSVVTLVVGMAVNEVWVTVGMLYGLPGNAAHKQARHQTDALLAELVDRVGAQATGPRVIGGDFNFAPEELQQLQRLHDLGFREVQDLNAWRFGISAQATGRGTKRIDQMWISPELQLAFLGARVVFDYWADHVELRAKLWNQHHGVFVTKAQCGRAAVLDSKPVRQSQCAVKKARQGDLQPAYIGTSLQHARFFRQLRRLQSLCRILVKGVSSFQGKCNLDDTWRAIRCAAGFPGGFGLWWDAHDLKPALGGPLPLMCPSLDFAQGLFQGFQAYVRAYERDLTSRRYQHAKARREHNLAFVFQDCKDDPLPKAETLLDRVALSVEEVREEDQSVVLVQPSPLLADVPVVIQGQVVEVVAHSEDQIWLESVAGLSPGDVLTQERPVTSDLDILQRFADAWAPRWTKQAHVLPGQWDQICGFLDKTLRPLHWDHFEWTSDRLMQAIRHKKRSAAKGPDGVSQPDLAALPEDALQAVVSMFGAVESGSSWPAQLANGFVSSLAKRPDAAKVDEFRPVVVYSLLYRVWSSERAREALRCIAKVLPDSVQGGVPARQAKAIWYELATALEQSYFHGTSLHGLLMDIQKAFNNIPHGPLWYALSLLHFPESSLRAWAGFVSKQTRRFRVRQSVGAPLASNCGLPEGCAFSVFGMVVVDWILDLWLHAQNVPVCLRTFVDDWGLLFHDASVFERAWTAVETFTEHLDLALDLSKTRVWSNAASARKEFRSSQVAVARAARNLGAHQNFTRHCHNAELQKRLVKLPQVWVRSGAMRALRADRKGANPMLHLVSSSPLTDPEAWAILQTLRDARDLGNACQLESMLGLFSQGGEGLPHNGPTSVLLSRLHRIGWAVGGQGLVQDRFGTFSVSHVAWDELVLRFKFSWGRVLADEVAHRPTFNGIEQVDLPELYRALHKFGPVDLVYLRCHLDGTLFTQNGRAKFDSSVSATCPWCTAKDGFHHRAWECPHFAPCRRHFTAEQLAVVGSLPSCLVDHGWPVVLPEWEIFVGLLLRADGFPRVSPVVPPVASEVSVDLFTDGSGAYPREPKLRFAAWAITMVPGGVGTLDNRLILAGHVNGIIQTPYRAELTAVLAAITWASQRQQRVRLWCDCQGVVSGLRRILRRLPLKRNRPHSDLWNQLNSLVGSLDPGMVQIFKVVSHGQISQASGPIEEWAYWHNHLTDLAAAEVNQRRSPEFWVAWAGLAQALAFHRSLHGAILKLLLMTSRMAAADQTVPPKPRPLQVEPAVQVPVVPQTWQVPPKFIQRYGHINMQHLHAWWSQTGSAMLQGDGPLAFISGIQIFMAFNLHTEFTGPWCHKMRWYGTEDAAPITARIQWGARCQWFLRMWKSYMKANQVLIPTRMTRPCSASVSRWTVCYRMKWSQRLLDGVDEALLAQNGRQITSTSDVMGL</sequence>
<keyword evidence="2" id="KW-0808">Transferase</keyword>
<feature type="domain" description="Reverse transcriptase" evidence="5">
    <location>
        <begin position="1855"/>
        <end position="2101"/>
    </location>
</feature>
<evidence type="ECO:0000313" key="8">
    <source>
        <dbReference type="EMBL" id="CAL1142071.1"/>
    </source>
</evidence>
<dbReference type="EMBL" id="CAMXCT030001291">
    <property type="protein sequence ID" value="CAL4776008.1"/>
    <property type="molecule type" value="Genomic_DNA"/>
</dbReference>
<dbReference type="GO" id="GO:0032259">
    <property type="term" value="P:methylation"/>
    <property type="evidence" value="ECO:0007669"/>
    <property type="project" value="UniProtKB-KW"/>
</dbReference>
<dbReference type="PROSITE" id="PS50878">
    <property type="entry name" value="RT_POL"/>
    <property type="match status" value="1"/>
</dbReference>
<keyword evidence="9" id="KW-1185">Reference proteome</keyword>
<protein>
    <submittedName>
        <fullName evidence="7">Uncharacterized protein</fullName>
    </submittedName>
</protein>
<keyword evidence="1" id="KW-0489">Methyltransferase</keyword>